<sequence>MGISRRASQGLLLALPCGTNPIRLGMTFHSRLQSTLNPWSEETPFVLSNIHIISKELHFEYGTNSTFKKASTSRQSETGDHLSLGSGVDVRLPFVANVSVKGMFGQHIPEDKDSYNISINSSCRAGTIEYGDHYLAGYRLSGETGILLSASRHTKEVREEYKVKATVTDFKTRTLGRQVKLLGYDTVDSMTWETARATGDDLKALKQKYQEAVAWEAFDLATDAQTLRADADAIMARSESLLERVGVVLERHGYRNGENLTFLQCEELVKEGIMVELLLEPMSRLKDVGDWRRTSSECGR</sequence>
<gene>
    <name evidence="1" type="ORF">BU25DRAFT_439935</name>
</gene>
<comment type="caution">
    <text evidence="1">The sequence shown here is derived from an EMBL/GenBank/DDBJ whole genome shotgun (WGS) entry which is preliminary data.</text>
</comment>
<name>A0ACB6S1W1_9PLEO</name>
<organism evidence="1 2">
    <name type="scientific">Macroventuria anomochaeta</name>
    <dbReference type="NCBI Taxonomy" id="301207"/>
    <lineage>
        <taxon>Eukaryota</taxon>
        <taxon>Fungi</taxon>
        <taxon>Dikarya</taxon>
        <taxon>Ascomycota</taxon>
        <taxon>Pezizomycotina</taxon>
        <taxon>Dothideomycetes</taxon>
        <taxon>Pleosporomycetidae</taxon>
        <taxon>Pleosporales</taxon>
        <taxon>Pleosporineae</taxon>
        <taxon>Didymellaceae</taxon>
        <taxon>Macroventuria</taxon>
    </lineage>
</organism>
<proteinExistence type="predicted"/>
<keyword evidence="2" id="KW-1185">Reference proteome</keyword>
<accession>A0ACB6S1W1</accession>
<dbReference type="Proteomes" id="UP000799754">
    <property type="component" value="Unassembled WGS sequence"/>
</dbReference>
<evidence type="ECO:0000313" key="2">
    <source>
        <dbReference type="Proteomes" id="UP000799754"/>
    </source>
</evidence>
<reference evidence="1" key="1">
    <citation type="journal article" date="2020" name="Stud. Mycol.">
        <title>101 Dothideomycetes genomes: a test case for predicting lifestyles and emergence of pathogens.</title>
        <authorList>
            <person name="Haridas S."/>
            <person name="Albert R."/>
            <person name="Binder M."/>
            <person name="Bloem J."/>
            <person name="Labutti K."/>
            <person name="Salamov A."/>
            <person name="Andreopoulos B."/>
            <person name="Baker S."/>
            <person name="Barry K."/>
            <person name="Bills G."/>
            <person name="Bluhm B."/>
            <person name="Cannon C."/>
            <person name="Castanera R."/>
            <person name="Culley D."/>
            <person name="Daum C."/>
            <person name="Ezra D."/>
            <person name="Gonzalez J."/>
            <person name="Henrissat B."/>
            <person name="Kuo A."/>
            <person name="Liang C."/>
            <person name="Lipzen A."/>
            <person name="Lutzoni F."/>
            <person name="Magnuson J."/>
            <person name="Mondo S."/>
            <person name="Nolan M."/>
            <person name="Ohm R."/>
            <person name="Pangilinan J."/>
            <person name="Park H.-J."/>
            <person name="Ramirez L."/>
            <person name="Alfaro M."/>
            <person name="Sun H."/>
            <person name="Tritt A."/>
            <person name="Yoshinaga Y."/>
            <person name="Zwiers L.-H."/>
            <person name="Turgeon B."/>
            <person name="Goodwin S."/>
            <person name="Spatafora J."/>
            <person name="Crous P."/>
            <person name="Grigoriev I."/>
        </authorList>
    </citation>
    <scope>NUCLEOTIDE SEQUENCE</scope>
    <source>
        <strain evidence="1">CBS 525.71</strain>
    </source>
</reference>
<dbReference type="EMBL" id="MU006716">
    <property type="protein sequence ID" value="KAF2627507.1"/>
    <property type="molecule type" value="Genomic_DNA"/>
</dbReference>
<evidence type="ECO:0000313" key="1">
    <source>
        <dbReference type="EMBL" id="KAF2627507.1"/>
    </source>
</evidence>
<protein>
    <submittedName>
        <fullName evidence="1">Uncharacterized protein</fullName>
    </submittedName>
</protein>